<evidence type="ECO:0008006" key="4">
    <source>
        <dbReference type="Google" id="ProtNLM"/>
    </source>
</evidence>
<feature type="region of interest" description="Disordered" evidence="1">
    <location>
        <begin position="1"/>
        <end position="26"/>
    </location>
</feature>
<organism evidence="2 3">
    <name type="scientific">Streptomyces spororaveus</name>
    <dbReference type="NCBI Taxonomy" id="284039"/>
    <lineage>
        <taxon>Bacteria</taxon>
        <taxon>Bacillati</taxon>
        <taxon>Actinomycetota</taxon>
        <taxon>Actinomycetes</taxon>
        <taxon>Kitasatosporales</taxon>
        <taxon>Streptomycetaceae</taxon>
        <taxon>Streptomyces</taxon>
    </lineage>
</organism>
<proteinExistence type="predicted"/>
<evidence type="ECO:0000313" key="3">
    <source>
        <dbReference type="Proteomes" id="UP000608522"/>
    </source>
</evidence>
<dbReference type="Proteomes" id="UP000608522">
    <property type="component" value="Unassembled WGS sequence"/>
</dbReference>
<protein>
    <recommendedName>
        <fullName evidence="4">ANTAR domain-containing protein</fullName>
    </recommendedName>
</protein>
<comment type="caution">
    <text evidence="2">The sequence shown here is derived from an EMBL/GenBank/DDBJ whole genome shotgun (WGS) entry which is preliminary data.</text>
</comment>
<evidence type="ECO:0000256" key="1">
    <source>
        <dbReference type="SAM" id="MobiDB-lite"/>
    </source>
</evidence>
<accession>A0ABQ3T270</accession>
<reference evidence="3" key="1">
    <citation type="submission" date="2023-07" db="EMBL/GenBank/DDBJ databases">
        <title>Whole genome shotgun sequence of Streptomyces spororaveus NBRC 15456.</title>
        <authorList>
            <person name="Komaki H."/>
            <person name="Tamura T."/>
        </authorList>
    </citation>
    <scope>NUCLEOTIDE SEQUENCE [LARGE SCALE GENOMIC DNA]</scope>
    <source>
        <strain evidence="3">NBRC 15456</strain>
    </source>
</reference>
<feature type="compositionally biased region" description="Pro residues" evidence="1">
    <location>
        <begin position="73"/>
        <end position="85"/>
    </location>
</feature>
<feature type="region of interest" description="Disordered" evidence="1">
    <location>
        <begin position="58"/>
        <end position="95"/>
    </location>
</feature>
<feature type="compositionally biased region" description="Basic and acidic residues" evidence="1">
    <location>
        <begin position="86"/>
        <end position="95"/>
    </location>
</feature>
<gene>
    <name evidence="2" type="ORF">Sspor_00340</name>
</gene>
<evidence type="ECO:0000313" key="2">
    <source>
        <dbReference type="EMBL" id="GHI74473.1"/>
    </source>
</evidence>
<sequence length="95" mass="10631">MREQHKDPQRDPAQWEEHTRRGRRLVSEKRRLQVSLGDLALSALGPRARDDEALRSLARQIGISPTTEDRAAVPPPAPSVPPGRRPSPENRGGDR</sequence>
<dbReference type="EMBL" id="BNED01000001">
    <property type="protein sequence ID" value="GHI74473.1"/>
    <property type="molecule type" value="Genomic_DNA"/>
</dbReference>
<keyword evidence="3" id="KW-1185">Reference proteome</keyword>
<name>A0ABQ3T270_9ACTN</name>